<dbReference type="EMBL" id="BARS01041504">
    <property type="protein sequence ID" value="GAG32946.1"/>
    <property type="molecule type" value="Genomic_DNA"/>
</dbReference>
<proteinExistence type="predicted"/>
<accession>X0Y7V5</accession>
<sequence length="78" mass="8763">MANRPTPAQIKVYSAILDNLIAPAWKALSEEQRKRAEPGIQVVTDFLAAGMPDERNESFMRRVLAGERLHCPVCERKA</sequence>
<organism evidence="1">
    <name type="scientific">marine sediment metagenome</name>
    <dbReference type="NCBI Taxonomy" id="412755"/>
    <lineage>
        <taxon>unclassified sequences</taxon>
        <taxon>metagenomes</taxon>
        <taxon>ecological metagenomes</taxon>
    </lineage>
</organism>
<comment type="caution">
    <text evidence="1">The sequence shown here is derived from an EMBL/GenBank/DDBJ whole genome shotgun (WGS) entry which is preliminary data.</text>
</comment>
<dbReference type="AlphaFoldDB" id="X0Y7V5"/>
<name>X0Y7V5_9ZZZZ</name>
<gene>
    <name evidence="1" type="ORF">S01H1_63114</name>
</gene>
<reference evidence="1" key="1">
    <citation type="journal article" date="2014" name="Front. Microbiol.">
        <title>High frequency of phylogenetically diverse reductive dehalogenase-homologous genes in deep subseafloor sedimentary metagenomes.</title>
        <authorList>
            <person name="Kawai M."/>
            <person name="Futagami T."/>
            <person name="Toyoda A."/>
            <person name="Takaki Y."/>
            <person name="Nishi S."/>
            <person name="Hori S."/>
            <person name="Arai W."/>
            <person name="Tsubouchi T."/>
            <person name="Morono Y."/>
            <person name="Uchiyama I."/>
            <person name="Ito T."/>
            <person name="Fujiyama A."/>
            <person name="Inagaki F."/>
            <person name="Takami H."/>
        </authorList>
    </citation>
    <scope>NUCLEOTIDE SEQUENCE</scope>
    <source>
        <strain evidence="1">Expedition CK06-06</strain>
    </source>
</reference>
<feature type="non-terminal residue" evidence="1">
    <location>
        <position position="78"/>
    </location>
</feature>
<protein>
    <submittedName>
        <fullName evidence="1">Uncharacterized protein</fullName>
    </submittedName>
</protein>
<evidence type="ECO:0000313" key="1">
    <source>
        <dbReference type="EMBL" id="GAG32946.1"/>
    </source>
</evidence>